<dbReference type="SUPFAM" id="SSF52540">
    <property type="entry name" value="P-loop containing nucleoside triphosphate hydrolases"/>
    <property type="match status" value="1"/>
</dbReference>
<gene>
    <name evidence="2" type="ORF">NE619_03930</name>
</gene>
<dbReference type="InterPro" id="IPR027417">
    <property type="entry name" value="P-loop_NTPase"/>
</dbReference>
<reference evidence="2 3" key="1">
    <citation type="submission" date="2022-06" db="EMBL/GenBank/DDBJ databases">
        <title>Isolation of gut microbiota from human fecal samples.</title>
        <authorList>
            <person name="Pamer E.G."/>
            <person name="Barat B."/>
            <person name="Waligurski E."/>
            <person name="Medina S."/>
            <person name="Paddock L."/>
            <person name="Mostad J."/>
        </authorList>
    </citation>
    <scope>NUCLEOTIDE SEQUENCE [LARGE SCALE GENOMIC DNA]</scope>
    <source>
        <strain evidence="2 3">SL.3.17</strain>
    </source>
</reference>
<dbReference type="InterPro" id="IPR008900">
    <property type="entry name" value="Zot_N"/>
</dbReference>
<evidence type="ECO:0000313" key="3">
    <source>
        <dbReference type="Proteomes" id="UP001524502"/>
    </source>
</evidence>
<dbReference type="Gene3D" id="3.40.50.300">
    <property type="entry name" value="P-loop containing nucleotide triphosphate hydrolases"/>
    <property type="match status" value="1"/>
</dbReference>
<feature type="domain" description="Zona occludens toxin N-terminal" evidence="1">
    <location>
        <begin position="1"/>
        <end position="175"/>
    </location>
</feature>
<evidence type="ECO:0000259" key="1">
    <source>
        <dbReference type="Pfam" id="PF05707"/>
    </source>
</evidence>
<dbReference type="Proteomes" id="UP001524502">
    <property type="component" value="Unassembled WGS sequence"/>
</dbReference>
<dbReference type="RefSeq" id="WP_256131056.1">
    <property type="nucleotide sequence ID" value="NZ_JANFXK010000003.1"/>
</dbReference>
<organism evidence="2 3">
    <name type="scientific">Anaerovorax odorimutans</name>
    <dbReference type="NCBI Taxonomy" id="109327"/>
    <lineage>
        <taxon>Bacteria</taxon>
        <taxon>Bacillati</taxon>
        <taxon>Bacillota</taxon>
        <taxon>Clostridia</taxon>
        <taxon>Peptostreptococcales</taxon>
        <taxon>Anaerovoracaceae</taxon>
        <taxon>Anaerovorax</taxon>
    </lineage>
</organism>
<dbReference type="Pfam" id="PF05707">
    <property type="entry name" value="Zot"/>
    <property type="match status" value="1"/>
</dbReference>
<dbReference type="EMBL" id="JANFXK010000003">
    <property type="protein sequence ID" value="MCQ4635867.1"/>
    <property type="molecule type" value="Genomic_DNA"/>
</dbReference>
<evidence type="ECO:0000313" key="2">
    <source>
        <dbReference type="EMBL" id="MCQ4635867.1"/>
    </source>
</evidence>
<protein>
    <submittedName>
        <fullName evidence="2">Zonular occludens toxin domain-containing protein</fullName>
    </submittedName>
</protein>
<proteinExistence type="predicted"/>
<sequence>MIYLFSGTPGSGKSYHAVVNIKSWLRRQKLVIANFPINYKGAEFVCLDNDEITVDYLVDFAKEYHEPNKEGQTLIVLDEAQLIFNSRNWNSQASNRMDWIKFFSQHRKLGFTIILIAQFDRMIDRQIRCLVEYEVAHLKVNNYFRILPFSAFLAVHRWYGQRMKISSEIILYRKGIAKLYDTFAMFDGSAGTQ</sequence>
<accession>A0ABT1RL26</accession>
<keyword evidence="3" id="KW-1185">Reference proteome</keyword>
<name>A0ABT1RL26_9FIRM</name>
<comment type="caution">
    <text evidence="2">The sequence shown here is derived from an EMBL/GenBank/DDBJ whole genome shotgun (WGS) entry which is preliminary data.</text>
</comment>